<reference evidence="2 3" key="1">
    <citation type="journal article" date="2016" name="Nat. Commun.">
        <title>Extremotolerant tardigrade genome and improved radiotolerance of human cultured cells by tardigrade-unique protein.</title>
        <authorList>
            <person name="Hashimoto T."/>
            <person name="Horikawa D.D."/>
            <person name="Saito Y."/>
            <person name="Kuwahara H."/>
            <person name="Kozuka-Hata H."/>
            <person name="Shin-I T."/>
            <person name="Minakuchi Y."/>
            <person name="Ohishi K."/>
            <person name="Motoyama A."/>
            <person name="Aizu T."/>
            <person name="Enomoto A."/>
            <person name="Kondo K."/>
            <person name="Tanaka S."/>
            <person name="Hara Y."/>
            <person name="Koshikawa S."/>
            <person name="Sagara H."/>
            <person name="Miura T."/>
            <person name="Yokobori S."/>
            <person name="Miyagawa K."/>
            <person name="Suzuki Y."/>
            <person name="Kubo T."/>
            <person name="Oyama M."/>
            <person name="Kohara Y."/>
            <person name="Fujiyama A."/>
            <person name="Arakawa K."/>
            <person name="Katayama T."/>
            <person name="Toyoda A."/>
            <person name="Kunieda T."/>
        </authorList>
    </citation>
    <scope>NUCLEOTIDE SEQUENCE [LARGE SCALE GENOMIC DNA]</scope>
    <source>
        <strain evidence="2 3">YOKOZUNA-1</strain>
    </source>
</reference>
<evidence type="ECO:0000256" key="1">
    <source>
        <dbReference type="SAM" id="MobiDB-lite"/>
    </source>
</evidence>
<organism evidence="2 3">
    <name type="scientific">Ramazzottius varieornatus</name>
    <name type="common">Water bear</name>
    <name type="synonym">Tardigrade</name>
    <dbReference type="NCBI Taxonomy" id="947166"/>
    <lineage>
        <taxon>Eukaryota</taxon>
        <taxon>Metazoa</taxon>
        <taxon>Ecdysozoa</taxon>
        <taxon>Tardigrada</taxon>
        <taxon>Eutardigrada</taxon>
        <taxon>Parachela</taxon>
        <taxon>Hypsibioidea</taxon>
        <taxon>Ramazzottiidae</taxon>
        <taxon>Ramazzottius</taxon>
    </lineage>
</organism>
<evidence type="ECO:0000313" key="2">
    <source>
        <dbReference type="EMBL" id="GAU95555.1"/>
    </source>
</evidence>
<keyword evidence="3" id="KW-1185">Reference proteome</keyword>
<protein>
    <submittedName>
        <fullName evidence="2">Uncharacterized protein</fullName>
    </submittedName>
</protein>
<gene>
    <name evidence="2" type="primary">RvY_07155-1</name>
    <name evidence="2" type="synonym">RvY_07155.1</name>
    <name evidence="2" type="ORF">RvY_07155</name>
</gene>
<comment type="caution">
    <text evidence="2">The sequence shown here is derived from an EMBL/GenBank/DDBJ whole genome shotgun (WGS) entry which is preliminary data.</text>
</comment>
<dbReference type="AlphaFoldDB" id="A0A1D1V4C0"/>
<evidence type="ECO:0000313" key="3">
    <source>
        <dbReference type="Proteomes" id="UP000186922"/>
    </source>
</evidence>
<dbReference type="OrthoDB" id="10476386at2759"/>
<sequence length="187" mass="21384">MASDSFQMEILLAPHNVDEVQAMLMTEMMQDNKQNVNIIAFINACEWSISLRICCDDLDSDDQVLKYGEMCKLRFTTSIPEATLVFCQTKGLRRTLNFDAWGGTSPRGFNVWMLHADDGLFLNGTLRKPWNIQEPVGFSEENRLSEEDYFRLQDSRERQLPSGDLMNGRSSFQLAPPSRGQDTDLVF</sequence>
<name>A0A1D1V4C0_RAMVA</name>
<dbReference type="EMBL" id="BDGG01000003">
    <property type="protein sequence ID" value="GAU95555.1"/>
    <property type="molecule type" value="Genomic_DNA"/>
</dbReference>
<dbReference type="Proteomes" id="UP000186922">
    <property type="component" value="Unassembled WGS sequence"/>
</dbReference>
<accession>A0A1D1V4C0</accession>
<proteinExistence type="predicted"/>
<feature type="region of interest" description="Disordered" evidence="1">
    <location>
        <begin position="160"/>
        <end position="187"/>
    </location>
</feature>